<comment type="caution">
    <text evidence="11">The sequence shown here is derived from an EMBL/GenBank/DDBJ whole genome shotgun (WGS) entry which is preliminary data.</text>
</comment>
<evidence type="ECO:0000256" key="5">
    <source>
        <dbReference type="ARBA" id="ARBA00022692"/>
    </source>
</evidence>
<evidence type="ECO:0000256" key="3">
    <source>
        <dbReference type="ARBA" id="ARBA00022676"/>
    </source>
</evidence>
<feature type="region of interest" description="Disordered" evidence="10">
    <location>
        <begin position="619"/>
        <end position="638"/>
    </location>
</feature>
<evidence type="ECO:0000256" key="2">
    <source>
        <dbReference type="ARBA" id="ARBA00009105"/>
    </source>
</evidence>
<keyword evidence="5" id="KW-0812">Transmembrane</keyword>
<name>A0AAD4DDL5_9FUNG</name>
<protein>
    <recommendedName>
        <fullName evidence="13">Glycosyltransferase family 71 protein</fullName>
    </recommendedName>
</protein>
<dbReference type="Gene3D" id="3.90.550.10">
    <property type="entry name" value="Spore Coat Polysaccharide Biosynthesis Protein SpsA, Chain A"/>
    <property type="match status" value="1"/>
</dbReference>
<keyword evidence="6" id="KW-0735">Signal-anchor</keyword>
<keyword evidence="8" id="KW-0472">Membrane</keyword>
<keyword evidence="7" id="KW-1133">Transmembrane helix</keyword>
<proteinExistence type="inferred from homology"/>
<keyword evidence="3" id="KW-0328">Glycosyltransferase</keyword>
<gene>
    <name evidence="11" type="ORF">BGZ95_009300</name>
</gene>
<evidence type="ECO:0000256" key="7">
    <source>
        <dbReference type="ARBA" id="ARBA00022989"/>
    </source>
</evidence>
<dbReference type="InterPro" id="IPR022751">
    <property type="entry name" value="Alpha_mannosyltransferase"/>
</dbReference>
<evidence type="ECO:0000313" key="11">
    <source>
        <dbReference type="EMBL" id="KAG0274977.1"/>
    </source>
</evidence>
<evidence type="ECO:0000256" key="9">
    <source>
        <dbReference type="ARBA" id="ARBA00023180"/>
    </source>
</evidence>
<dbReference type="Pfam" id="PF11051">
    <property type="entry name" value="Mannosyl_trans3"/>
    <property type="match status" value="1"/>
</dbReference>
<dbReference type="GO" id="GO:0006493">
    <property type="term" value="P:protein O-linked glycosylation"/>
    <property type="evidence" value="ECO:0007669"/>
    <property type="project" value="TreeGrafter"/>
</dbReference>
<dbReference type="GO" id="GO:0005794">
    <property type="term" value="C:Golgi apparatus"/>
    <property type="evidence" value="ECO:0007669"/>
    <property type="project" value="TreeGrafter"/>
</dbReference>
<evidence type="ECO:0000256" key="1">
    <source>
        <dbReference type="ARBA" id="ARBA00004606"/>
    </source>
</evidence>
<dbReference type="InterPro" id="IPR029044">
    <property type="entry name" value="Nucleotide-diphossugar_trans"/>
</dbReference>
<dbReference type="PANTHER" id="PTHR31392:SF1">
    <property type="entry name" value="ALPHA-1,3-MANNOSYLTRANSFERASE MNN1-RELATED"/>
    <property type="match status" value="1"/>
</dbReference>
<dbReference type="EMBL" id="JAAAIL010000540">
    <property type="protein sequence ID" value="KAG0274977.1"/>
    <property type="molecule type" value="Genomic_DNA"/>
</dbReference>
<organism evidence="11 12">
    <name type="scientific">Linnemannia exigua</name>
    <dbReference type="NCBI Taxonomy" id="604196"/>
    <lineage>
        <taxon>Eukaryota</taxon>
        <taxon>Fungi</taxon>
        <taxon>Fungi incertae sedis</taxon>
        <taxon>Mucoromycota</taxon>
        <taxon>Mortierellomycotina</taxon>
        <taxon>Mortierellomycetes</taxon>
        <taxon>Mortierellales</taxon>
        <taxon>Mortierellaceae</taxon>
        <taxon>Linnemannia</taxon>
    </lineage>
</organism>
<evidence type="ECO:0000256" key="4">
    <source>
        <dbReference type="ARBA" id="ARBA00022679"/>
    </source>
</evidence>
<reference evidence="11" key="1">
    <citation type="journal article" date="2020" name="Fungal Divers.">
        <title>Resolving the Mortierellaceae phylogeny through synthesis of multi-gene phylogenetics and phylogenomics.</title>
        <authorList>
            <person name="Vandepol N."/>
            <person name="Liber J."/>
            <person name="Desiro A."/>
            <person name="Na H."/>
            <person name="Kennedy M."/>
            <person name="Barry K."/>
            <person name="Grigoriev I.V."/>
            <person name="Miller A.N."/>
            <person name="O'Donnell K."/>
            <person name="Stajich J.E."/>
            <person name="Bonito G."/>
        </authorList>
    </citation>
    <scope>NUCLEOTIDE SEQUENCE</scope>
    <source>
        <strain evidence="11">NRRL 28262</strain>
    </source>
</reference>
<evidence type="ECO:0000256" key="6">
    <source>
        <dbReference type="ARBA" id="ARBA00022968"/>
    </source>
</evidence>
<keyword evidence="4" id="KW-0808">Transferase</keyword>
<feature type="region of interest" description="Disordered" evidence="10">
    <location>
        <begin position="464"/>
        <end position="488"/>
    </location>
</feature>
<comment type="similarity">
    <text evidence="2">Belongs to the MNN1/MNT family.</text>
</comment>
<accession>A0AAD4DDL5</accession>
<sequence length="638" mass="73972">MHTIKRSPILKLVVAVALNLGVLLLCQQYWRTTGEDGGIARSGRAATAGDRSAEQILIQQGHQHIPIVLTNAQFHIIFFDSSNINKVPEELYLTHDVAIPYDIPAWTAADSAALRTAMGYDMMMALLKPEYNLHEDVHEKEQLDFARSARGERVYKSLWNFLRPVFESLPGDTSAEKERVFIKELAPKRADVDFFLRLEKRLYPFLHLKHRTSFTLFDSYKGKGFVLCAGNNQFKFIVSSIQAIRRLQPDLPIQLFHMGEGDLSKERQEYVREMTHNIEVVDITEVLDNDHMRLGGWSIKAYSMLASRFEEVILVDSDAYFLQDPAKLFDDPGYKATGGLFFYDRTLFTDWHAGPNFLRSMMPIMSTLPTQLRSFRGISQHEQESGVVVINKKTRLNGLLAICKMNSKWERDLVSYRVFYGDKETFWTGFEMAQEPYAFMRTYGSVVGELRDDPVKEIERLEAALENEDESHPRSEREKQKDQDEIQYHKRRPVLEKEAVCGAQLHLDHLGQPMWWNGGLMRNKNEGVQRILDFKYWMMAGGMSEHRERNVRDKELQRELLWDLGKESMDDVEKDAVEDPEWIFHESCMYGGEARLLEEEKKRLTESYIEMDRVGKEDEAKIKSGESVDPKVHDWDSM</sequence>
<dbReference type="SUPFAM" id="SSF53448">
    <property type="entry name" value="Nucleotide-diphospho-sugar transferases"/>
    <property type="match status" value="1"/>
</dbReference>
<dbReference type="GO" id="GO:0000033">
    <property type="term" value="F:alpha-1,3-mannosyltransferase activity"/>
    <property type="evidence" value="ECO:0007669"/>
    <property type="project" value="TreeGrafter"/>
</dbReference>
<dbReference type="PANTHER" id="PTHR31392">
    <property type="entry name" value="ALPHA-1,3-MANNOSYLTRANSFERASE MNN1-RELATED"/>
    <property type="match status" value="1"/>
</dbReference>
<evidence type="ECO:0000256" key="10">
    <source>
        <dbReference type="SAM" id="MobiDB-lite"/>
    </source>
</evidence>
<comment type="subcellular location">
    <subcellularLocation>
        <location evidence="1">Membrane</location>
        <topology evidence="1">Single-pass type II membrane protein</topology>
    </subcellularLocation>
</comment>
<keyword evidence="12" id="KW-1185">Reference proteome</keyword>
<evidence type="ECO:0000313" key="12">
    <source>
        <dbReference type="Proteomes" id="UP001194580"/>
    </source>
</evidence>
<keyword evidence="9" id="KW-0325">Glycoprotein</keyword>
<evidence type="ECO:0008006" key="13">
    <source>
        <dbReference type="Google" id="ProtNLM"/>
    </source>
</evidence>
<feature type="compositionally biased region" description="Basic and acidic residues" evidence="10">
    <location>
        <begin position="470"/>
        <end position="488"/>
    </location>
</feature>
<evidence type="ECO:0000256" key="8">
    <source>
        <dbReference type="ARBA" id="ARBA00023136"/>
    </source>
</evidence>
<dbReference type="GO" id="GO:0016020">
    <property type="term" value="C:membrane"/>
    <property type="evidence" value="ECO:0007669"/>
    <property type="project" value="UniProtKB-SubCell"/>
</dbReference>
<dbReference type="Proteomes" id="UP001194580">
    <property type="component" value="Unassembled WGS sequence"/>
</dbReference>
<dbReference type="AlphaFoldDB" id="A0AAD4DDL5"/>